<dbReference type="Pfam" id="PF12802">
    <property type="entry name" value="MarR_2"/>
    <property type="match status" value="1"/>
</dbReference>
<feature type="transmembrane region" description="Helical" evidence="1">
    <location>
        <begin position="110"/>
        <end position="133"/>
    </location>
</feature>
<keyword evidence="1" id="KW-0812">Transmembrane</keyword>
<accession>A0A7C4JK18</accession>
<evidence type="ECO:0000313" key="4">
    <source>
        <dbReference type="EMBL" id="HGQ64259.1"/>
    </source>
</evidence>
<dbReference type="InterPro" id="IPR000835">
    <property type="entry name" value="HTH_MarR-typ"/>
</dbReference>
<dbReference type="InterPro" id="IPR036390">
    <property type="entry name" value="WH_DNA-bd_sf"/>
</dbReference>
<comment type="caution">
    <text evidence="4">The sequence shown here is derived from an EMBL/GenBank/DDBJ whole genome shotgun (WGS) entry which is preliminary data.</text>
</comment>
<dbReference type="InterPro" id="IPR036388">
    <property type="entry name" value="WH-like_DNA-bd_sf"/>
</dbReference>
<evidence type="ECO:0000259" key="2">
    <source>
        <dbReference type="Pfam" id="PF12802"/>
    </source>
</evidence>
<feature type="transmembrane region" description="Helical" evidence="1">
    <location>
        <begin position="139"/>
        <end position="158"/>
    </location>
</feature>
<dbReference type="SUPFAM" id="SSF46785">
    <property type="entry name" value="Winged helix' DNA-binding domain"/>
    <property type="match status" value="1"/>
</dbReference>
<sequence length="166" mass="18882">MVQILRRFVQQTNIYVALENVFLVFEYLSEEVKLSRTAAKIYLHILRKGETVGVREIARELKLPPSTVHYNLKKLEELGLIEREGNGYKVKNVVSPDELIPIGGRFVPKLVIYSFFFLGVFLGFVILSIADGINIDIDRFSATLVSLAAFVILFLEGLRDAKKYSE</sequence>
<dbReference type="AlphaFoldDB" id="A0A7C4JK18"/>
<dbReference type="EMBL" id="DTBD01000024">
    <property type="protein sequence ID" value="HGQ64259.1"/>
    <property type="molecule type" value="Genomic_DNA"/>
</dbReference>
<reference evidence="4" key="1">
    <citation type="journal article" date="2020" name="mSystems">
        <title>Genome- and Community-Level Interaction Insights into Carbon Utilization and Element Cycling Functions of Hydrothermarchaeota in Hydrothermal Sediment.</title>
        <authorList>
            <person name="Zhou Z."/>
            <person name="Liu Y."/>
            <person name="Xu W."/>
            <person name="Pan J."/>
            <person name="Luo Z.H."/>
            <person name="Li M."/>
        </authorList>
    </citation>
    <scope>NUCLEOTIDE SEQUENCE [LARGE SCALE GENOMIC DNA]</scope>
    <source>
        <strain evidence="4">SpSt-637</strain>
        <strain evidence="3">SpSt-667</strain>
    </source>
</reference>
<feature type="domain" description="HTH marR-type" evidence="2">
    <location>
        <begin position="41"/>
        <end position="86"/>
    </location>
</feature>
<proteinExistence type="predicted"/>
<protein>
    <submittedName>
        <fullName evidence="4">ArsR family transcriptional regulator</fullName>
    </submittedName>
</protein>
<keyword evidence="1" id="KW-0472">Membrane</keyword>
<organism evidence="4">
    <name type="scientific">Ignisphaera aggregans</name>
    <dbReference type="NCBI Taxonomy" id="334771"/>
    <lineage>
        <taxon>Archaea</taxon>
        <taxon>Thermoproteota</taxon>
        <taxon>Thermoprotei</taxon>
        <taxon>Desulfurococcales</taxon>
        <taxon>Desulfurococcaceae</taxon>
        <taxon>Ignisphaera</taxon>
    </lineage>
</organism>
<keyword evidence="1" id="KW-1133">Transmembrane helix</keyword>
<dbReference type="InterPro" id="IPR011991">
    <property type="entry name" value="ArsR-like_HTH"/>
</dbReference>
<evidence type="ECO:0000256" key="1">
    <source>
        <dbReference type="SAM" id="Phobius"/>
    </source>
</evidence>
<dbReference type="CDD" id="cd00090">
    <property type="entry name" value="HTH_ARSR"/>
    <property type="match status" value="1"/>
</dbReference>
<gene>
    <name evidence="4" type="ORF">ENU08_03350</name>
    <name evidence="3" type="ORF">ENU41_02805</name>
</gene>
<name>A0A7C4JK18_9CREN</name>
<dbReference type="EMBL" id="DTCK01000014">
    <property type="protein sequence ID" value="HGQ35591.1"/>
    <property type="molecule type" value="Genomic_DNA"/>
</dbReference>
<dbReference type="Gene3D" id="1.10.10.10">
    <property type="entry name" value="Winged helix-like DNA-binding domain superfamily/Winged helix DNA-binding domain"/>
    <property type="match status" value="1"/>
</dbReference>
<evidence type="ECO:0000313" key="3">
    <source>
        <dbReference type="EMBL" id="HGQ35591.1"/>
    </source>
</evidence>